<dbReference type="InterPro" id="IPR000361">
    <property type="entry name" value="ATAP_core_dom"/>
</dbReference>
<reference evidence="4 5" key="1">
    <citation type="submission" date="2019-05" db="EMBL/GenBank/DDBJ databases">
        <title>Emergence of the Ug99 lineage of the wheat stem rust pathogen through somatic hybridization.</title>
        <authorList>
            <person name="Li F."/>
            <person name="Upadhyaya N.M."/>
            <person name="Sperschneider J."/>
            <person name="Matny O."/>
            <person name="Nguyen-Phuc H."/>
            <person name="Mago R."/>
            <person name="Raley C."/>
            <person name="Miller M.E."/>
            <person name="Silverstein K.A.T."/>
            <person name="Henningsen E."/>
            <person name="Hirsch C.D."/>
            <person name="Visser B."/>
            <person name="Pretorius Z.A."/>
            <person name="Steffenson B.J."/>
            <person name="Schwessinger B."/>
            <person name="Dodds P.N."/>
            <person name="Figueroa M."/>
        </authorList>
    </citation>
    <scope>NUCLEOTIDE SEQUENCE [LARGE SCALE GENOMIC DNA]</scope>
    <source>
        <strain evidence="4 5">Ug99</strain>
    </source>
</reference>
<dbReference type="InterPro" id="IPR035903">
    <property type="entry name" value="HesB-like_dom_sf"/>
</dbReference>
<accession>A0A5B0RP58</accession>
<gene>
    <name evidence="4" type="primary">ISA1_2</name>
    <name evidence="4" type="ORF">PGTUg99_029920</name>
</gene>
<comment type="similarity">
    <text evidence="1">Belongs to the HesB/IscA family.</text>
</comment>
<dbReference type="InterPro" id="IPR016092">
    <property type="entry name" value="ATAP"/>
</dbReference>
<evidence type="ECO:0000256" key="2">
    <source>
        <dbReference type="SAM" id="MobiDB-lite"/>
    </source>
</evidence>
<feature type="compositionally biased region" description="Low complexity" evidence="2">
    <location>
        <begin position="104"/>
        <end position="116"/>
    </location>
</feature>
<dbReference type="GO" id="GO:0016226">
    <property type="term" value="P:iron-sulfur cluster assembly"/>
    <property type="evidence" value="ECO:0007669"/>
    <property type="project" value="InterPro"/>
</dbReference>
<dbReference type="Gene3D" id="2.60.300.12">
    <property type="entry name" value="HesB-like domain"/>
    <property type="match status" value="1"/>
</dbReference>
<dbReference type="EMBL" id="VDEP01000169">
    <property type="protein sequence ID" value="KAA1127189.1"/>
    <property type="molecule type" value="Genomic_DNA"/>
</dbReference>
<dbReference type="Proteomes" id="UP000325313">
    <property type="component" value="Unassembled WGS sequence"/>
</dbReference>
<dbReference type="Pfam" id="PF01521">
    <property type="entry name" value="Fe-S_biosyn"/>
    <property type="match status" value="1"/>
</dbReference>
<dbReference type="GO" id="GO:0005739">
    <property type="term" value="C:mitochondrion"/>
    <property type="evidence" value="ECO:0007669"/>
    <property type="project" value="TreeGrafter"/>
</dbReference>
<dbReference type="SUPFAM" id="SSF89360">
    <property type="entry name" value="HesB-like domain"/>
    <property type="match status" value="1"/>
</dbReference>
<organism evidence="4 5">
    <name type="scientific">Puccinia graminis f. sp. tritici</name>
    <dbReference type="NCBI Taxonomy" id="56615"/>
    <lineage>
        <taxon>Eukaryota</taxon>
        <taxon>Fungi</taxon>
        <taxon>Dikarya</taxon>
        <taxon>Basidiomycota</taxon>
        <taxon>Pucciniomycotina</taxon>
        <taxon>Pucciniomycetes</taxon>
        <taxon>Pucciniales</taxon>
        <taxon>Pucciniaceae</taxon>
        <taxon>Puccinia</taxon>
    </lineage>
</organism>
<dbReference type="NCBIfam" id="TIGR00049">
    <property type="entry name" value="iron-sulfur cluster assembly accessory protein"/>
    <property type="match status" value="1"/>
</dbReference>
<sequence length="314" mass="34443">MSSSIPYSLIQKLTQPSSSSSSLLSRTNRLFHHQSPSTSIHPGQTGILLRRSISHRFSHSQPSSSHQEHPSISLNQTRNLEISNSNQVIHQSISSVNQNNLKLPRSSSSTISQPSEPSHEDILINSLPTSYNSSSTTTTASSSSSLEPPSFEPLQTQRETTSSAPNLTQQSPTKAPTSQVKRTTRTSKPAKQVINLTPRAIGHLSTLLDGPNPKLIRIGVKNKGCAGMAYNLDYVDQPGKFDEVVVTKNEEGKEIKVLIDSRALFSIIGSTMDWQESKLGNKFVFDKFLIQSQLFLDGQKEFTKGKGIMQSLSN</sequence>
<evidence type="ECO:0000256" key="1">
    <source>
        <dbReference type="ARBA" id="ARBA00006718"/>
    </source>
</evidence>
<proteinExistence type="inferred from homology"/>
<dbReference type="PANTHER" id="PTHR10072:SF41">
    <property type="entry name" value="IRON-SULFUR CLUSTER ASSEMBLY 1 HOMOLOG, MITOCHONDRIAL"/>
    <property type="match status" value="1"/>
</dbReference>
<protein>
    <submittedName>
        <fullName evidence="4">Iron-sulfur assembly protein 1</fullName>
    </submittedName>
</protein>
<feature type="compositionally biased region" description="Low complexity" evidence="2">
    <location>
        <begin position="126"/>
        <end position="149"/>
    </location>
</feature>
<evidence type="ECO:0000259" key="3">
    <source>
        <dbReference type="Pfam" id="PF01521"/>
    </source>
</evidence>
<name>A0A5B0RP58_PUCGR</name>
<comment type="caution">
    <text evidence="4">The sequence shown here is derived from an EMBL/GenBank/DDBJ whole genome shotgun (WGS) entry which is preliminary data.</text>
</comment>
<feature type="region of interest" description="Disordered" evidence="2">
    <location>
        <begin position="99"/>
        <end position="193"/>
    </location>
</feature>
<evidence type="ECO:0000313" key="4">
    <source>
        <dbReference type="EMBL" id="KAA1127189.1"/>
    </source>
</evidence>
<feature type="compositionally biased region" description="Polar residues" evidence="2">
    <location>
        <begin position="153"/>
        <end position="189"/>
    </location>
</feature>
<dbReference type="AlphaFoldDB" id="A0A5B0RP58"/>
<evidence type="ECO:0000313" key="5">
    <source>
        <dbReference type="Proteomes" id="UP000325313"/>
    </source>
</evidence>
<dbReference type="GO" id="GO:0051537">
    <property type="term" value="F:2 iron, 2 sulfur cluster binding"/>
    <property type="evidence" value="ECO:0007669"/>
    <property type="project" value="TreeGrafter"/>
</dbReference>
<dbReference type="InterPro" id="IPR050322">
    <property type="entry name" value="Fe-S_cluster_asmbl/transfer"/>
</dbReference>
<feature type="domain" description="Core" evidence="3">
    <location>
        <begin position="194"/>
        <end position="293"/>
    </location>
</feature>
<dbReference type="PANTHER" id="PTHR10072">
    <property type="entry name" value="IRON-SULFUR CLUSTER ASSEMBLY PROTEIN"/>
    <property type="match status" value="1"/>
</dbReference>